<evidence type="ECO:0000256" key="1">
    <source>
        <dbReference type="SAM" id="Coils"/>
    </source>
</evidence>
<dbReference type="InterPro" id="IPR036869">
    <property type="entry name" value="J_dom_sf"/>
</dbReference>
<dbReference type="PROSITE" id="PS50076">
    <property type="entry name" value="DNAJ_2"/>
    <property type="match status" value="1"/>
</dbReference>
<dbReference type="Gene3D" id="1.10.287.110">
    <property type="entry name" value="DnaJ domain"/>
    <property type="match status" value="1"/>
</dbReference>
<gene>
    <name evidence="3" type="ORF">ENT43_04280</name>
</gene>
<proteinExistence type="predicted"/>
<dbReference type="EMBL" id="DSYQ01000029">
    <property type="protein sequence ID" value="HGT71446.1"/>
    <property type="molecule type" value="Genomic_DNA"/>
</dbReference>
<comment type="caution">
    <text evidence="3">The sequence shown here is derived from an EMBL/GenBank/DDBJ whole genome shotgun (WGS) entry which is preliminary data.</text>
</comment>
<dbReference type="AlphaFoldDB" id="A0A7C4M643"/>
<evidence type="ECO:0000313" key="3">
    <source>
        <dbReference type="EMBL" id="HGT71446.1"/>
    </source>
</evidence>
<feature type="domain" description="J" evidence="2">
    <location>
        <begin position="3"/>
        <end position="76"/>
    </location>
</feature>
<dbReference type="SUPFAM" id="SSF46565">
    <property type="entry name" value="Chaperone J-domain"/>
    <property type="match status" value="1"/>
</dbReference>
<feature type="coiled-coil region" evidence="1">
    <location>
        <begin position="71"/>
        <end position="98"/>
    </location>
</feature>
<dbReference type="InterPro" id="IPR001623">
    <property type="entry name" value="DnaJ_domain"/>
</dbReference>
<sequence>MPNPFSVLGITPKIIREMNNKQISELVKSNYRTLAKIYHPDHNPRGAKRMVAITEAYKELEDQDSLSFRHYKDEYLKVTKSEQEILRLENEISVLKEKASSSGKSIPHLLTQCMLIASRLQTDSIFDLRNCFIPMSDYVMSQNRNTIADAGAGRKKRKPGETAEHFYEKETRFEIIIDKEGRVFHHLWSGAVREFSDKKLVAKISHKQGFSARKILELLDCDNEIFTIKDLEKKMAQNALLGSRPGFFKETRYFDNRIKLKNIINICDHVSFDVPKKGDLLLSLNLSGGGEYYLSLEGFLRADITYDFHK</sequence>
<accession>A0A7C4M643</accession>
<dbReference type="CDD" id="cd06257">
    <property type="entry name" value="DnaJ"/>
    <property type="match status" value="1"/>
</dbReference>
<protein>
    <recommendedName>
        <fullName evidence="2">J domain-containing protein</fullName>
    </recommendedName>
</protein>
<organism evidence="3">
    <name type="scientific">candidate division CPR3 bacterium</name>
    <dbReference type="NCBI Taxonomy" id="2268181"/>
    <lineage>
        <taxon>Bacteria</taxon>
        <taxon>Bacteria division CPR3</taxon>
    </lineage>
</organism>
<keyword evidence="1" id="KW-0175">Coiled coil</keyword>
<dbReference type="Pfam" id="PF00226">
    <property type="entry name" value="DnaJ"/>
    <property type="match status" value="1"/>
</dbReference>
<evidence type="ECO:0000259" key="2">
    <source>
        <dbReference type="PROSITE" id="PS50076"/>
    </source>
</evidence>
<dbReference type="SMART" id="SM00271">
    <property type="entry name" value="DnaJ"/>
    <property type="match status" value="1"/>
</dbReference>
<reference evidence="3" key="1">
    <citation type="journal article" date="2020" name="mSystems">
        <title>Genome- and Community-Level Interaction Insights into Carbon Utilization and Element Cycling Functions of Hydrothermarchaeota in Hydrothermal Sediment.</title>
        <authorList>
            <person name="Zhou Z."/>
            <person name="Liu Y."/>
            <person name="Xu W."/>
            <person name="Pan J."/>
            <person name="Luo Z.H."/>
            <person name="Li M."/>
        </authorList>
    </citation>
    <scope>NUCLEOTIDE SEQUENCE [LARGE SCALE GENOMIC DNA]</scope>
    <source>
        <strain evidence="3">SpSt-579</strain>
    </source>
</reference>
<name>A0A7C4M643_UNCC3</name>